<dbReference type="Proteomes" id="UP000729402">
    <property type="component" value="Unassembled WGS sequence"/>
</dbReference>
<dbReference type="EMBL" id="JAAALK010000285">
    <property type="protein sequence ID" value="KAG8064352.1"/>
    <property type="molecule type" value="Genomic_DNA"/>
</dbReference>
<gene>
    <name evidence="2" type="ORF">GUJ93_ZPchr0004g39600</name>
</gene>
<name>A0A8J5V8F3_ZIZPA</name>
<organism evidence="2 3">
    <name type="scientific">Zizania palustris</name>
    <name type="common">Northern wild rice</name>
    <dbReference type="NCBI Taxonomy" id="103762"/>
    <lineage>
        <taxon>Eukaryota</taxon>
        <taxon>Viridiplantae</taxon>
        <taxon>Streptophyta</taxon>
        <taxon>Embryophyta</taxon>
        <taxon>Tracheophyta</taxon>
        <taxon>Spermatophyta</taxon>
        <taxon>Magnoliopsida</taxon>
        <taxon>Liliopsida</taxon>
        <taxon>Poales</taxon>
        <taxon>Poaceae</taxon>
        <taxon>BOP clade</taxon>
        <taxon>Oryzoideae</taxon>
        <taxon>Oryzeae</taxon>
        <taxon>Zizaniinae</taxon>
        <taxon>Zizania</taxon>
    </lineage>
</organism>
<evidence type="ECO:0000313" key="2">
    <source>
        <dbReference type="EMBL" id="KAG8064352.1"/>
    </source>
</evidence>
<protein>
    <submittedName>
        <fullName evidence="2">Uncharacterized protein</fullName>
    </submittedName>
</protein>
<evidence type="ECO:0000256" key="1">
    <source>
        <dbReference type="SAM" id="MobiDB-lite"/>
    </source>
</evidence>
<feature type="compositionally biased region" description="Basic residues" evidence="1">
    <location>
        <begin position="58"/>
        <end position="67"/>
    </location>
</feature>
<keyword evidence="3" id="KW-1185">Reference proteome</keyword>
<comment type="caution">
    <text evidence="2">The sequence shown here is derived from an EMBL/GenBank/DDBJ whole genome shotgun (WGS) entry which is preliminary data.</text>
</comment>
<reference evidence="2" key="2">
    <citation type="submission" date="2021-02" db="EMBL/GenBank/DDBJ databases">
        <authorList>
            <person name="Kimball J.A."/>
            <person name="Haas M.W."/>
            <person name="Macchietto M."/>
            <person name="Kono T."/>
            <person name="Duquette J."/>
            <person name="Shao M."/>
        </authorList>
    </citation>
    <scope>NUCLEOTIDE SEQUENCE</scope>
    <source>
        <tissue evidence="2">Fresh leaf tissue</tissue>
    </source>
</reference>
<evidence type="ECO:0000313" key="3">
    <source>
        <dbReference type="Proteomes" id="UP000729402"/>
    </source>
</evidence>
<feature type="compositionally biased region" description="Low complexity" evidence="1">
    <location>
        <begin position="1"/>
        <end position="15"/>
    </location>
</feature>
<dbReference type="AlphaFoldDB" id="A0A8J5V8F3"/>
<sequence length="67" mass="6811">MAGTAALGPAAGTSGRRWGQVPGGDGRLAGMGWLPGADGEGGGSARWGRREGEVSVGRRGRKFKGWE</sequence>
<reference evidence="2" key="1">
    <citation type="journal article" date="2021" name="bioRxiv">
        <title>Whole Genome Assembly and Annotation of Northern Wild Rice, Zizania palustris L., Supports a Whole Genome Duplication in the Zizania Genus.</title>
        <authorList>
            <person name="Haas M."/>
            <person name="Kono T."/>
            <person name="Macchietto M."/>
            <person name="Millas R."/>
            <person name="McGilp L."/>
            <person name="Shao M."/>
            <person name="Duquette J."/>
            <person name="Hirsch C.N."/>
            <person name="Kimball J."/>
        </authorList>
    </citation>
    <scope>NUCLEOTIDE SEQUENCE</scope>
    <source>
        <tissue evidence="2">Fresh leaf tissue</tissue>
    </source>
</reference>
<proteinExistence type="predicted"/>
<feature type="region of interest" description="Disordered" evidence="1">
    <location>
        <begin position="1"/>
        <end position="67"/>
    </location>
</feature>
<accession>A0A8J5V8F3</accession>